<dbReference type="EnsemblMetazoa" id="XM_030994008">
    <property type="protein sequence ID" value="XP_030849868"/>
    <property type="gene ID" value="LOC115927759"/>
</dbReference>
<dbReference type="Gene3D" id="3.30.160.60">
    <property type="entry name" value="Classic Zinc Finger"/>
    <property type="match status" value="1"/>
</dbReference>
<keyword evidence="3" id="KW-0862">Zinc</keyword>
<evidence type="ECO:0000256" key="3">
    <source>
        <dbReference type="ARBA" id="ARBA00022833"/>
    </source>
</evidence>
<dbReference type="SUPFAM" id="SSF75011">
    <property type="entry name" value="3-carboxy-cis,cis-mucoante lactonizing enzyme"/>
    <property type="match status" value="1"/>
</dbReference>
<feature type="domain" description="RING-type" evidence="6">
    <location>
        <begin position="37"/>
        <end position="77"/>
    </location>
</feature>
<dbReference type="PANTHER" id="PTHR25462">
    <property type="entry name" value="BONUS, ISOFORM C-RELATED"/>
    <property type="match status" value="1"/>
</dbReference>
<evidence type="ECO:0000259" key="6">
    <source>
        <dbReference type="PROSITE" id="PS50089"/>
    </source>
</evidence>
<dbReference type="InterPro" id="IPR047153">
    <property type="entry name" value="TRIM45/56/19-like"/>
</dbReference>
<evidence type="ECO:0000256" key="2">
    <source>
        <dbReference type="ARBA" id="ARBA00022771"/>
    </source>
</evidence>
<feature type="coiled-coil region" evidence="5">
    <location>
        <begin position="208"/>
        <end position="243"/>
    </location>
</feature>
<dbReference type="GeneID" id="115927759"/>
<dbReference type="Pfam" id="PF00097">
    <property type="entry name" value="zf-C3HC4"/>
    <property type="match status" value="1"/>
</dbReference>
<dbReference type="PANTHER" id="PTHR25462:SF296">
    <property type="entry name" value="MEIOTIC P26, ISOFORM F"/>
    <property type="match status" value="1"/>
</dbReference>
<keyword evidence="5" id="KW-0175">Coiled coil</keyword>
<dbReference type="GO" id="GO:0008270">
    <property type="term" value="F:zinc ion binding"/>
    <property type="evidence" value="ECO:0007669"/>
    <property type="project" value="UniProtKB-KW"/>
</dbReference>
<reference evidence="9" key="1">
    <citation type="submission" date="2015-02" db="EMBL/GenBank/DDBJ databases">
        <title>Genome sequencing for Strongylocentrotus purpuratus.</title>
        <authorList>
            <person name="Murali S."/>
            <person name="Liu Y."/>
            <person name="Vee V."/>
            <person name="English A."/>
            <person name="Wang M."/>
            <person name="Skinner E."/>
            <person name="Han Y."/>
            <person name="Muzny D.M."/>
            <person name="Worley K.C."/>
            <person name="Gibbs R.A."/>
        </authorList>
    </citation>
    <scope>NUCLEOTIDE SEQUENCE</scope>
</reference>
<dbReference type="PROSITE" id="PS50089">
    <property type="entry name" value="ZF_RING_2"/>
    <property type="match status" value="1"/>
</dbReference>
<dbReference type="InterPro" id="IPR001841">
    <property type="entry name" value="Znf_RING"/>
</dbReference>
<evidence type="ECO:0000256" key="4">
    <source>
        <dbReference type="PROSITE-ProRule" id="PRU00024"/>
    </source>
</evidence>
<dbReference type="InterPro" id="IPR000315">
    <property type="entry name" value="Znf_B-box"/>
</dbReference>
<dbReference type="GO" id="GO:0061630">
    <property type="term" value="F:ubiquitin protein ligase activity"/>
    <property type="evidence" value="ECO:0000318"/>
    <property type="project" value="GO_Central"/>
</dbReference>
<evidence type="ECO:0000313" key="9">
    <source>
        <dbReference type="Proteomes" id="UP000007110"/>
    </source>
</evidence>
<dbReference type="RefSeq" id="XP_030849868.1">
    <property type="nucleotide sequence ID" value="XM_030994008.1"/>
</dbReference>
<dbReference type="FunFam" id="3.30.40.10:FF:000623">
    <property type="entry name" value="Uncharacterized protein, isoform A"/>
    <property type="match status" value="1"/>
</dbReference>
<protein>
    <submittedName>
        <fullName evidence="8">Uncharacterized protein</fullName>
    </submittedName>
</protein>
<dbReference type="SUPFAM" id="SSF57845">
    <property type="entry name" value="B-box zinc-binding domain"/>
    <property type="match status" value="1"/>
</dbReference>
<evidence type="ECO:0000256" key="1">
    <source>
        <dbReference type="ARBA" id="ARBA00022723"/>
    </source>
</evidence>
<name>A0A7M7PED9_STRPU</name>
<evidence type="ECO:0000256" key="5">
    <source>
        <dbReference type="SAM" id="Coils"/>
    </source>
</evidence>
<dbReference type="OMA" id="EKERNSC"/>
<sequence length="542" mass="60776">MAYKGKQALVKMKGRVLELSMMVTSLKHEAFHKNLECPVCLSFFKEPKILTCSHTFCKGCLETLLESRGKLLCPTCREETSVPGGDVGRLQSNITVRSLVEDVEAQGQVGSNRNQENESFQRKWNKCRKHPNYDEECFCLNCMKHVCCKCGISEHAKDAHTILEAGEHETDQKNHVEKLASKADAKIRNVDMYVTLVEDQRKRVHSIQERLNDEIDATFEELVEKLKERKTVLKNEIEHKLGKLKTLLGDVEKSIRKQIDEIKKVLDLVKDGLNFPLQTEALTAHKAMCQQLEELLNKVGPDEELPRRTAEEGEIIGFRSQGSDELQLGHLRQKESKWVLRTEAPLPDGKSMSGMVISPNNEMAVGCDEGGIVIYSSEGIIQDTVLKSVKVHALHVMPDGGYVIRDTDNIISLYTELCEKLDVTFETIDITKGIYGGLTVGKDGLIFIGYNECQKIQVFKPEGGKALREITCKGFVPRRIFAMTSSQAIVVESTCSLSYQCHAMCLVLSFIASAKKMVISLTLLCVRMIQLSLHGLSAIRIC</sequence>
<reference evidence="8" key="2">
    <citation type="submission" date="2021-01" db="UniProtKB">
        <authorList>
            <consortium name="EnsemblMetazoa"/>
        </authorList>
    </citation>
    <scope>IDENTIFICATION</scope>
</reference>
<dbReference type="InterPro" id="IPR017907">
    <property type="entry name" value="Znf_RING_CS"/>
</dbReference>
<dbReference type="InterPro" id="IPR018957">
    <property type="entry name" value="Znf_C3HC4_RING-type"/>
</dbReference>
<keyword evidence="9" id="KW-1185">Reference proteome</keyword>
<dbReference type="PROSITE" id="PS50119">
    <property type="entry name" value="ZF_BBOX"/>
    <property type="match status" value="1"/>
</dbReference>
<keyword evidence="1" id="KW-0479">Metal-binding</keyword>
<evidence type="ECO:0000313" key="8">
    <source>
        <dbReference type="EnsemblMetazoa" id="XP_030849868"/>
    </source>
</evidence>
<dbReference type="GO" id="GO:0005654">
    <property type="term" value="C:nucleoplasm"/>
    <property type="evidence" value="ECO:0000318"/>
    <property type="project" value="GO_Central"/>
</dbReference>
<dbReference type="Gene3D" id="3.30.40.10">
    <property type="entry name" value="Zinc/RING finger domain, C3HC4 (zinc finger)"/>
    <property type="match status" value="1"/>
</dbReference>
<accession>A0A7M7PED9</accession>
<dbReference type="InterPro" id="IPR013083">
    <property type="entry name" value="Znf_RING/FYVE/PHD"/>
</dbReference>
<dbReference type="FunCoup" id="A0A7M7PED9">
    <property type="interactions" value="360"/>
</dbReference>
<feature type="domain" description="B box-type" evidence="7">
    <location>
        <begin position="122"/>
        <end position="165"/>
    </location>
</feature>
<dbReference type="KEGG" id="spu:115927759"/>
<evidence type="ECO:0000259" key="7">
    <source>
        <dbReference type="PROSITE" id="PS50119"/>
    </source>
</evidence>
<dbReference type="AlphaFoldDB" id="A0A7M7PED9"/>
<dbReference type="Proteomes" id="UP000007110">
    <property type="component" value="Unassembled WGS sequence"/>
</dbReference>
<dbReference type="PROSITE" id="PS00518">
    <property type="entry name" value="ZF_RING_1"/>
    <property type="match status" value="1"/>
</dbReference>
<dbReference type="SUPFAM" id="SSF57850">
    <property type="entry name" value="RING/U-box"/>
    <property type="match status" value="1"/>
</dbReference>
<dbReference type="SMART" id="SM00184">
    <property type="entry name" value="RING"/>
    <property type="match status" value="1"/>
</dbReference>
<organism evidence="8 9">
    <name type="scientific">Strongylocentrotus purpuratus</name>
    <name type="common">Purple sea urchin</name>
    <dbReference type="NCBI Taxonomy" id="7668"/>
    <lineage>
        <taxon>Eukaryota</taxon>
        <taxon>Metazoa</taxon>
        <taxon>Echinodermata</taxon>
        <taxon>Eleutherozoa</taxon>
        <taxon>Echinozoa</taxon>
        <taxon>Echinoidea</taxon>
        <taxon>Euechinoidea</taxon>
        <taxon>Echinacea</taxon>
        <taxon>Camarodonta</taxon>
        <taxon>Echinidea</taxon>
        <taxon>Strongylocentrotidae</taxon>
        <taxon>Strongylocentrotus</taxon>
    </lineage>
</organism>
<dbReference type="InParanoid" id="A0A7M7PED9"/>
<proteinExistence type="predicted"/>
<keyword evidence="2 4" id="KW-0863">Zinc-finger</keyword>